<gene>
    <name evidence="2" type="ORF">A2936_01775</name>
</gene>
<dbReference type="AlphaFoldDB" id="A0A1F7UTG6"/>
<name>A0A1F7UTG6_9BACT</name>
<accession>A0A1F7UTG6</accession>
<reference evidence="2 3" key="1">
    <citation type="journal article" date="2016" name="Nat. Commun.">
        <title>Thousands of microbial genomes shed light on interconnected biogeochemical processes in an aquifer system.</title>
        <authorList>
            <person name="Anantharaman K."/>
            <person name="Brown C.T."/>
            <person name="Hug L.A."/>
            <person name="Sharon I."/>
            <person name="Castelle C.J."/>
            <person name="Probst A.J."/>
            <person name="Thomas B.C."/>
            <person name="Singh A."/>
            <person name="Wilkins M.J."/>
            <person name="Karaoz U."/>
            <person name="Brodie E.L."/>
            <person name="Williams K.H."/>
            <person name="Hubbard S.S."/>
            <person name="Banfield J.F."/>
        </authorList>
    </citation>
    <scope>NUCLEOTIDE SEQUENCE [LARGE SCALE GENOMIC DNA]</scope>
</reference>
<evidence type="ECO:0000256" key="1">
    <source>
        <dbReference type="SAM" id="Phobius"/>
    </source>
</evidence>
<protein>
    <submittedName>
        <fullName evidence="2">Uncharacterized protein</fullName>
    </submittedName>
</protein>
<dbReference type="Proteomes" id="UP000176846">
    <property type="component" value="Unassembled WGS sequence"/>
</dbReference>
<keyword evidence="1" id="KW-1133">Transmembrane helix</keyword>
<sequence length="148" mass="17570">MSCQNLVETFWFVLKIAPIAFGVGCIFELIIALVGEHQRRKYYIDLAIITLYWPDNWGPVVRVIRASQTREFQRVILELYKRRRTYVGWLRIDGLSMVTVRKMTKTKDFVQAYNARDENTFPGIQFYGGVKPEEWKHLPEESIWQTKH</sequence>
<evidence type="ECO:0000313" key="2">
    <source>
        <dbReference type="EMBL" id="OGL81549.1"/>
    </source>
</evidence>
<dbReference type="EMBL" id="MGEK01000027">
    <property type="protein sequence ID" value="OGL81549.1"/>
    <property type="molecule type" value="Genomic_DNA"/>
</dbReference>
<proteinExistence type="predicted"/>
<evidence type="ECO:0000313" key="3">
    <source>
        <dbReference type="Proteomes" id="UP000176846"/>
    </source>
</evidence>
<keyword evidence="1" id="KW-0812">Transmembrane</keyword>
<organism evidence="2 3">
    <name type="scientific">Candidatus Uhrbacteria bacterium RIFCSPLOWO2_01_FULL_47_25</name>
    <dbReference type="NCBI Taxonomy" id="1802402"/>
    <lineage>
        <taxon>Bacteria</taxon>
        <taxon>Candidatus Uhriibacteriota</taxon>
    </lineage>
</organism>
<feature type="transmembrane region" description="Helical" evidence="1">
    <location>
        <begin position="12"/>
        <end position="34"/>
    </location>
</feature>
<keyword evidence="1" id="KW-0472">Membrane</keyword>
<comment type="caution">
    <text evidence="2">The sequence shown here is derived from an EMBL/GenBank/DDBJ whole genome shotgun (WGS) entry which is preliminary data.</text>
</comment>